<dbReference type="AlphaFoldDB" id="A0A9D1AFB1"/>
<protein>
    <submittedName>
        <fullName evidence="1">Uncharacterized protein</fullName>
    </submittedName>
</protein>
<evidence type="ECO:0000313" key="2">
    <source>
        <dbReference type="Proteomes" id="UP000886757"/>
    </source>
</evidence>
<name>A0A9D1AFB1_9FIRM</name>
<reference evidence="1" key="2">
    <citation type="journal article" date="2021" name="PeerJ">
        <title>Extensive microbial diversity within the chicken gut microbiome revealed by metagenomics and culture.</title>
        <authorList>
            <person name="Gilroy R."/>
            <person name="Ravi A."/>
            <person name="Getino M."/>
            <person name="Pursley I."/>
            <person name="Horton D.L."/>
            <person name="Alikhan N.F."/>
            <person name="Baker D."/>
            <person name="Gharbi K."/>
            <person name="Hall N."/>
            <person name="Watson M."/>
            <person name="Adriaenssens E.M."/>
            <person name="Foster-Nyarko E."/>
            <person name="Jarju S."/>
            <person name="Secka A."/>
            <person name="Antonio M."/>
            <person name="Oren A."/>
            <person name="Chaudhuri R.R."/>
            <person name="La Ragione R."/>
            <person name="Hildebrand F."/>
            <person name="Pallen M.J."/>
        </authorList>
    </citation>
    <scope>NUCLEOTIDE SEQUENCE</scope>
    <source>
        <strain evidence="1">ChiSjej4B22-8148</strain>
    </source>
</reference>
<gene>
    <name evidence="1" type="ORF">IAB31_13370</name>
</gene>
<organism evidence="1 2">
    <name type="scientific">Candidatus Choladousia intestinavium</name>
    <dbReference type="NCBI Taxonomy" id="2840727"/>
    <lineage>
        <taxon>Bacteria</taxon>
        <taxon>Bacillati</taxon>
        <taxon>Bacillota</taxon>
        <taxon>Clostridia</taxon>
        <taxon>Lachnospirales</taxon>
        <taxon>Lachnospiraceae</taxon>
        <taxon>Lachnospiraceae incertae sedis</taxon>
        <taxon>Candidatus Choladousia</taxon>
    </lineage>
</organism>
<dbReference type="Proteomes" id="UP000886757">
    <property type="component" value="Unassembled WGS sequence"/>
</dbReference>
<reference evidence="1" key="1">
    <citation type="submission" date="2020-10" db="EMBL/GenBank/DDBJ databases">
        <authorList>
            <person name="Gilroy R."/>
        </authorList>
    </citation>
    <scope>NUCLEOTIDE SEQUENCE</scope>
    <source>
        <strain evidence="1">ChiSjej4B22-8148</strain>
    </source>
</reference>
<evidence type="ECO:0000313" key="1">
    <source>
        <dbReference type="EMBL" id="HIR14899.1"/>
    </source>
</evidence>
<sequence length="202" mass="22921">MKKDMNSDRSEDARVSWRELYSYWNLAIKKFPQLGSETGCLKVDITEPKFGPIYYFNWVPKAETQKAVQADIKQLASGWPEIGDSWSKGTIRTAGLLASCETKEETAAVWLSAFVLSLLRKGKHWNTTKRNAADIEQEAHILLAGKHGYWHASSKEFFPQFYIPEKLFWESQELSVSTLVELAALNAALVSANFVPVEYKLV</sequence>
<comment type="caution">
    <text evidence="1">The sequence shown here is derived from an EMBL/GenBank/DDBJ whole genome shotgun (WGS) entry which is preliminary data.</text>
</comment>
<accession>A0A9D1AFB1</accession>
<proteinExistence type="predicted"/>
<dbReference type="EMBL" id="DVGK01000159">
    <property type="protein sequence ID" value="HIR14899.1"/>
    <property type="molecule type" value="Genomic_DNA"/>
</dbReference>